<comment type="caution">
    <text evidence="1">The sequence shown here is derived from an EMBL/GenBank/DDBJ whole genome shotgun (WGS) entry which is preliminary data.</text>
</comment>
<proteinExistence type="predicted"/>
<dbReference type="Pfam" id="PF22945">
    <property type="entry name" value="LEM-3_GIY-YIG"/>
    <property type="match status" value="1"/>
</dbReference>
<protein>
    <submittedName>
        <fullName evidence="1">GIY-YIG nuclease family protein</fullName>
    </submittedName>
</protein>
<dbReference type="AlphaFoldDB" id="A0A850QVS4"/>
<evidence type="ECO:0000313" key="2">
    <source>
        <dbReference type="Proteomes" id="UP000533429"/>
    </source>
</evidence>
<evidence type="ECO:0000313" key="1">
    <source>
        <dbReference type="EMBL" id="NVO99458.1"/>
    </source>
</evidence>
<accession>A0A850QVS4</accession>
<reference evidence="1 2" key="1">
    <citation type="submission" date="2020-06" db="EMBL/GenBank/DDBJ databases">
        <title>Photobacterium damselae subsp. damselae comparative genomics.</title>
        <authorList>
            <person name="Osorio C.R."/>
        </authorList>
    </citation>
    <scope>NUCLEOTIDE SEQUENCE [LARGE SCALE GENOMIC DNA]</scope>
    <source>
        <strain evidence="1 2">TW250/03</strain>
    </source>
</reference>
<dbReference type="CDD" id="cd10440">
    <property type="entry name" value="GIY-YIG_COG3680"/>
    <property type="match status" value="1"/>
</dbReference>
<gene>
    <name evidence="1" type="ORF">HWA77_04460</name>
</gene>
<sequence length="268" mass="30853">MLSSYYVYVYIDPRNYEEFYFGKGKGSRKDEHLFDKSDSLKVKRINDIKAAGLKPIIRVIAKNLTESEAFLIEKTLLWKLGNLTTNVASGHFSDKFRPHNTMHMELSGFDYQNGIYYYNVGEGEHRSWDDFKKYSFISAGQGVRWKDSIKGFQKGDIFLAYLKSHGFVGVGRILQIAKPIRDVSIQGKPLLSYDLICHRMSDNINSDDLCEYVCLVEWLVSVDRDEAKWVKKSGLYTTTHVRASLDGQPNTIEFIEKAFGLDIRVLMK</sequence>
<name>A0A850QVS4_PHODD</name>
<dbReference type="Proteomes" id="UP000533429">
    <property type="component" value="Unassembled WGS sequence"/>
</dbReference>
<dbReference type="EMBL" id="JABXOR010000275">
    <property type="protein sequence ID" value="NVO99458.1"/>
    <property type="molecule type" value="Genomic_DNA"/>
</dbReference>
<organism evidence="1 2">
    <name type="scientific">Photobacterium damselae subsp. damselae</name>
    <name type="common">Listonella damsela</name>
    <dbReference type="NCBI Taxonomy" id="85581"/>
    <lineage>
        <taxon>Bacteria</taxon>
        <taxon>Pseudomonadati</taxon>
        <taxon>Pseudomonadota</taxon>
        <taxon>Gammaproteobacteria</taxon>
        <taxon>Vibrionales</taxon>
        <taxon>Vibrionaceae</taxon>
        <taxon>Photobacterium</taxon>
    </lineage>
</organism>